<feature type="non-terminal residue" evidence="1">
    <location>
        <position position="1"/>
    </location>
</feature>
<dbReference type="OrthoDB" id="2423441at2759"/>
<gene>
    <name evidence="1" type="ORF">FCALED_LOCUS12867</name>
</gene>
<dbReference type="Proteomes" id="UP000789570">
    <property type="component" value="Unassembled WGS sequence"/>
</dbReference>
<evidence type="ECO:0000313" key="1">
    <source>
        <dbReference type="EMBL" id="CAG8689238.1"/>
    </source>
</evidence>
<accession>A0A9N9EQL6</accession>
<comment type="caution">
    <text evidence="1">The sequence shown here is derived from an EMBL/GenBank/DDBJ whole genome shotgun (WGS) entry which is preliminary data.</text>
</comment>
<name>A0A9N9EQL6_9GLOM</name>
<proteinExistence type="predicted"/>
<keyword evidence="2" id="KW-1185">Reference proteome</keyword>
<sequence>VLTLKEFDESLTLDHKQQWSDISQHVSRNIMPAIDRTLKEKNFVYTKSELKYVL</sequence>
<reference evidence="1" key="1">
    <citation type="submission" date="2021-06" db="EMBL/GenBank/DDBJ databases">
        <authorList>
            <person name="Kallberg Y."/>
            <person name="Tangrot J."/>
            <person name="Rosling A."/>
        </authorList>
    </citation>
    <scope>NUCLEOTIDE SEQUENCE</scope>
    <source>
        <strain evidence="1">UK204</strain>
    </source>
</reference>
<evidence type="ECO:0000313" key="2">
    <source>
        <dbReference type="Proteomes" id="UP000789570"/>
    </source>
</evidence>
<protein>
    <submittedName>
        <fullName evidence="1">12204_t:CDS:1</fullName>
    </submittedName>
</protein>
<dbReference type="AlphaFoldDB" id="A0A9N9EQL6"/>
<organism evidence="1 2">
    <name type="scientific">Funneliformis caledonium</name>
    <dbReference type="NCBI Taxonomy" id="1117310"/>
    <lineage>
        <taxon>Eukaryota</taxon>
        <taxon>Fungi</taxon>
        <taxon>Fungi incertae sedis</taxon>
        <taxon>Mucoromycota</taxon>
        <taxon>Glomeromycotina</taxon>
        <taxon>Glomeromycetes</taxon>
        <taxon>Glomerales</taxon>
        <taxon>Glomeraceae</taxon>
        <taxon>Funneliformis</taxon>
    </lineage>
</organism>
<dbReference type="EMBL" id="CAJVPQ010006781">
    <property type="protein sequence ID" value="CAG8689238.1"/>
    <property type="molecule type" value="Genomic_DNA"/>
</dbReference>